<keyword evidence="8" id="KW-0902">Two-component regulatory system</keyword>
<dbReference type="InterPro" id="IPR003594">
    <property type="entry name" value="HATPase_dom"/>
</dbReference>
<gene>
    <name evidence="11" type="ORF">ENN51_05905</name>
</gene>
<evidence type="ECO:0000256" key="2">
    <source>
        <dbReference type="ARBA" id="ARBA00012438"/>
    </source>
</evidence>
<dbReference type="EC" id="2.7.13.3" evidence="2"/>
<organism evidence="11">
    <name type="scientific">candidate division WOR-3 bacterium</name>
    <dbReference type="NCBI Taxonomy" id="2052148"/>
    <lineage>
        <taxon>Bacteria</taxon>
        <taxon>Bacteria division WOR-3</taxon>
    </lineage>
</organism>
<proteinExistence type="predicted"/>
<dbReference type="Gene3D" id="3.30.565.10">
    <property type="entry name" value="Histidine kinase-like ATPase, C-terminal domain"/>
    <property type="match status" value="1"/>
</dbReference>
<keyword evidence="3" id="KW-0597">Phosphoprotein</keyword>
<sequence length="426" mass="45858">MRASAGSHGRRFAFWAAALAVAAIVVFNLQGWWAFTRMSRALEAELGARLEAIATTASTALAGSWQEPEAERILRAVREDNELLGLFIVDDDLRRWPAGDETLPAAPEADLPGLLSALSGIPARSPVYRSGRLYLKSAYAPLRDSTGAVSAALGVEADARFFATLAEMRGGLLLINLLSLLAIVAVVLVSVSLVRHALRVEQAAARANSLALLGQMSAAVAHEVKNPLAIIRSTAERIRKQYGRDSDDPKFRFIQDEVDRLAGVVSNYLGISRPRSESVGPVDLGELAREVADRVAAEAERSGVRISADSDERLPTVTGNRDELRQALLNLALNAVQAQADGGRVEIAARRDGHDVVLRVRDEGPGVDERTARRMFEPFFTTREKGSGLGLFLVRRTVEAHGGRVELANPGAAGAELVVRLPAARM</sequence>
<comment type="caution">
    <text evidence="11">The sequence shown here is derived from an EMBL/GenBank/DDBJ whole genome shotgun (WGS) entry which is preliminary data.</text>
</comment>
<evidence type="ECO:0000256" key="5">
    <source>
        <dbReference type="ARBA" id="ARBA00022741"/>
    </source>
</evidence>
<dbReference type="Gene3D" id="1.10.287.130">
    <property type="match status" value="1"/>
</dbReference>
<dbReference type="InterPro" id="IPR004358">
    <property type="entry name" value="Sig_transdc_His_kin-like_C"/>
</dbReference>
<dbReference type="Pfam" id="PF00512">
    <property type="entry name" value="HisKA"/>
    <property type="match status" value="1"/>
</dbReference>
<dbReference type="CDD" id="cd00075">
    <property type="entry name" value="HATPase"/>
    <property type="match status" value="1"/>
</dbReference>
<dbReference type="SUPFAM" id="SSF47384">
    <property type="entry name" value="Homodimeric domain of signal transducing histidine kinase"/>
    <property type="match status" value="1"/>
</dbReference>
<evidence type="ECO:0000313" key="11">
    <source>
        <dbReference type="EMBL" id="HDQ99799.1"/>
    </source>
</evidence>
<feature type="transmembrane region" description="Helical" evidence="9">
    <location>
        <begin position="172"/>
        <end position="194"/>
    </location>
</feature>
<reference evidence="11" key="1">
    <citation type="journal article" date="2020" name="mSystems">
        <title>Genome- and Community-Level Interaction Insights into Carbon Utilization and Element Cycling Functions of Hydrothermarchaeota in Hydrothermal Sediment.</title>
        <authorList>
            <person name="Zhou Z."/>
            <person name="Liu Y."/>
            <person name="Xu W."/>
            <person name="Pan J."/>
            <person name="Luo Z.H."/>
            <person name="Li M."/>
        </authorList>
    </citation>
    <scope>NUCLEOTIDE SEQUENCE [LARGE SCALE GENOMIC DNA]</scope>
    <source>
        <strain evidence="11">SpSt-1182</strain>
    </source>
</reference>
<keyword evidence="9" id="KW-0472">Membrane</keyword>
<dbReference type="SUPFAM" id="SSF55874">
    <property type="entry name" value="ATPase domain of HSP90 chaperone/DNA topoisomerase II/histidine kinase"/>
    <property type="match status" value="1"/>
</dbReference>
<keyword evidence="6" id="KW-0418">Kinase</keyword>
<dbReference type="Pfam" id="PF02518">
    <property type="entry name" value="HATPase_c"/>
    <property type="match status" value="1"/>
</dbReference>
<comment type="catalytic activity">
    <reaction evidence="1">
        <text>ATP + protein L-histidine = ADP + protein N-phospho-L-histidine.</text>
        <dbReference type="EC" id="2.7.13.3"/>
    </reaction>
</comment>
<evidence type="ECO:0000256" key="3">
    <source>
        <dbReference type="ARBA" id="ARBA00022553"/>
    </source>
</evidence>
<evidence type="ECO:0000256" key="6">
    <source>
        <dbReference type="ARBA" id="ARBA00022777"/>
    </source>
</evidence>
<accession>A0A7V0XFG6</accession>
<dbReference type="PROSITE" id="PS50109">
    <property type="entry name" value="HIS_KIN"/>
    <property type="match status" value="1"/>
</dbReference>
<keyword evidence="7" id="KW-0067">ATP-binding</keyword>
<dbReference type="InterPro" id="IPR005467">
    <property type="entry name" value="His_kinase_dom"/>
</dbReference>
<evidence type="ECO:0000256" key="1">
    <source>
        <dbReference type="ARBA" id="ARBA00000085"/>
    </source>
</evidence>
<keyword evidence="9" id="KW-0812">Transmembrane</keyword>
<keyword evidence="5" id="KW-0547">Nucleotide-binding</keyword>
<dbReference type="Proteomes" id="UP000885672">
    <property type="component" value="Unassembled WGS sequence"/>
</dbReference>
<dbReference type="GO" id="GO:0005524">
    <property type="term" value="F:ATP binding"/>
    <property type="evidence" value="ECO:0007669"/>
    <property type="project" value="UniProtKB-KW"/>
</dbReference>
<keyword evidence="9" id="KW-1133">Transmembrane helix</keyword>
<evidence type="ECO:0000256" key="8">
    <source>
        <dbReference type="ARBA" id="ARBA00023012"/>
    </source>
</evidence>
<name>A0A7V0XFG6_UNCW3</name>
<evidence type="ECO:0000256" key="7">
    <source>
        <dbReference type="ARBA" id="ARBA00022840"/>
    </source>
</evidence>
<keyword evidence="4" id="KW-0808">Transferase</keyword>
<dbReference type="PRINTS" id="PR00344">
    <property type="entry name" value="BCTRLSENSOR"/>
</dbReference>
<evidence type="ECO:0000256" key="9">
    <source>
        <dbReference type="SAM" id="Phobius"/>
    </source>
</evidence>
<dbReference type="EMBL" id="DSBX01000219">
    <property type="protein sequence ID" value="HDQ99799.1"/>
    <property type="molecule type" value="Genomic_DNA"/>
</dbReference>
<feature type="domain" description="Histidine kinase" evidence="10">
    <location>
        <begin position="219"/>
        <end position="425"/>
    </location>
</feature>
<dbReference type="InterPro" id="IPR036890">
    <property type="entry name" value="HATPase_C_sf"/>
</dbReference>
<evidence type="ECO:0000256" key="4">
    <source>
        <dbReference type="ARBA" id="ARBA00022679"/>
    </source>
</evidence>
<dbReference type="SMART" id="SM00387">
    <property type="entry name" value="HATPase_c"/>
    <property type="match status" value="1"/>
</dbReference>
<protein>
    <recommendedName>
        <fullName evidence="2">histidine kinase</fullName>
        <ecNumber evidence="2">2.7.13.3</ecNumber>
    </recommendedName>
</protein>
<dbReference type="InterPro" id="IPR003661">
    <property type="entry name" value="HisK_dim/P_dom"/>
</dbReference>
<dbReference type="CDD" id="cd00082">
    <property type="entry name" value="HisKA"/>
    <property type="match status" value="1"/>
</dbReference>
<evidence type="ECO:0000259" key="10">
    <source>
        <dbReference type="PROSITE" id="PS50109"/>
    </source>
</evidence>
<dbReference type="PANTHER" id="PTHR43065">
    <property type="entry name" value="SENSOR HISTIDINE KINASE"/>
    <property type="match status" value="1"/>
</dbReference>
<feature type="transmembrane region" description="Helical" evidence="9">
    <location>
        <begin position="12"/>
        <end position="35"/>
    </location>
</feature>
<dbReference type="PANTHER" id="PTHR43065:SF10">
    <property type="entry name" value="PEROXIDE STRESS-ACTIVATED HISTIDINE KINASE MAK3"/>
    <property type="match status" value="1"/>
</dbReference>
<dbReference type="AlphaFoldDB" id="A0A7V0XFG6"/>
<dbReference type="SMART" id="SM00388">
    <property type="entry name" value="HisKA"/>
    <property type="match status" value="1"/>
</dbReference>
<dbReference type="InterPro" id="IPR036097">
    <property type="entry name" value="HisK_dim/P_sf"/>
</dbReference>
<dbReference type="GO" id="GO:0000155">
    <property type="term" value="F:phosphorelay sensor kinase activity"/>
    <property type="evidence" value="ECO:0007669"/>
    <property type="project" value="InterPro"/>
</dbReference>